<accession>A0AAP0P6Y9</accession>
<name>A0AAP0P6Y9_9MAGN</name>
<evidence type="ECO:0000313" key="2">
    <source>
        <dbReference type="EMBL" id="KAK9130450.1"/>
    </source>
</evidence>
<dbReference type="Proteomes" id="UP001417504">
    <property type="component" value="Unassembled WGS sequence"/>
</dbReference>
<feature type="compositionally biased region" description="Basic and acidic residues" evidence="1">
    <location>
        <begin position="21"/>
        <end position="39"/>
    </location>
</feature>
<dbReference type="EMBL" id="JBBNAE010000004">
    <property type="protein sequence ID" value="KAK9130450.1"/>
    <property type="molecule type" value="Genomic_DNA"/>
</dbReference>
<dbReference type="AlphaFoldDB" id="A0AAP0P6Y9"/>
<reference evidence="2 3" key="1">
    <citation type="submission" date="2024-01" db="EMBL/GenBank/DDBJ databases">
        <title>Genome assemblies of Stephania.</title>
        <authorList>
            <person name="Yang L."/>
        </authorList>
    </citation>
    <scope>NUCLEOTIDE SEQUENCE [LARGE SCALE GENOMIC DNA]</scope>
    <source>
        <strain evidence="2">QJT</strain>
        <tissue evidence="2">Leaf</tissue>
    </source>
</reference>
<evidence type="ECO:0000313" key="3">
    <source>
        <dbReference type="Proteomes" id="UP001417504"/>
    </source>
</evidence>
<comment type="caution">
    <text evidence="2">The sequence shown here is derived from an EMBL/GenBank/DDBJ whole genome shotgun (WGS) entry which is preliminary data.</text>
</comment>
<gene>
    <name evidence="2" type="ORF">Sjap_010937</name>
</gene>
<keyword evidence="3" id="KW-1185">Reference proteome</keyword>
<protein>
    <submittedName>
        <fullName evidence="2">Uncharacterized protein</fullName>
    </submittedName>
</protein>
<feature type="region of interest" description="Disordered" evidence="1">
    <location>
        <begin position="21"/>
        <end position="57"/>
    </location>
</feature>
<proteinExistence type="predicted"/>
<organism evidence="2 3">
    <name type="scientific">Stephania japonica</name>
    <dbReference type="NCBI Taxonomy" id="461633"/>
    <lineage>
        <taxon>Eukaryota</taxon>
        <taxon>Viridiplantae</taxon>
        <taxon>Streptophyta</taxon>
        <taxon>Embryophyta</taxon>
        <taxon>Tracheophyta</taxon>
        <taxon>Spermatophyta</taxon>
        <taxon>Magnoliopsida</taxon>
        <taxon>Ranunculales</taxon>
        <taxon>Menispermaceae</taxon>
        <taxon>Menispermoideae</taxon>
        <taxon>Cissampelideae</taxon>
        <taxon>Stephania</taxon>
    </lineage>
</organism>
<sequence length="57" mass="6881">MVISPPKLLINTTDTHFPHFRSIESEERREAERREARREKERRRARGIEANKGLRRP</sequence>
<evidence type="ECO:0000256" key="1">
    <source>
        <dbReference type="SAM" id="MobiDB-lite"/>
    </source>
</evidence>